<dbReference type="InterPro" id="IPR003661">
    <property type="entry name" value="HisK_dim/P_dom"/>
</dbReference>
<dbReference type="PANTHER" id="PTHR43065">
    <property type="entry name" value="SENSOR HISTIDINE KINASE"/>
    <property type="match status" value="1"/>
</dbReference>
<evidence type="ECO:0000313" key="6">
    <source>
        <dbReference type="EMBL" id="HIS82875.1"/>
    </source>
</evidence>
<feature type="coiled-coil region" evidence="4">
    <location>
        <begin position="115"/>
        <end position="152"/>
    </location>
</feature>
<dbReference type="Gene3D" id="3.30.450.40">
    <property type="match status" value="1"/>
</dbReference>
<dbReference type="EC" id="2.7.13.3" evidence="2"/>
<dbReference type="Gene3D" id="3.30.565.10">
    <property type="entry name" value="Histidine kinase-like ATPase, C-terminal domain"/>
    <property type="match status" value="1"/>
</dbReference>
<dbReference type="CDD" id="cd00082">
    <property type="entry name" value="HisKA"/>
    <property type="match status" value="1"/>
</dbReference>
<proteinExistence type="predicted"/>
<dbReference type="InterPro" id="IPR036890">
    <property type="entry name" value="HATPase_C_sf"/>
</dbReference>
<sequence length="552" mass="62696">MKKFAIFNRFRDAVIITNHNKEAVYKNNTFKRWFPEFSDIKKFSHNANFDICPLETENPENYSPIYNAMMSKEDFSARISYQNDSGRLQYFDLYSVRKWKYTLMFFSDISAETELNSSENLNKKLKERVIYLENQNNDLMKIKQKAQAQAIRIALINKVSNIIRGSMDLSVILSSALKELSVMFGTFKAYYASYNNGAFCVEEVFPKKHADLKTNFTFEEDTAETILSGRISTQHSLKEYKEAPAFKQPVMRIAVPVFHMQKLIGAIVLLSYQRRELSEELEILEAISSQLGNAIIRAELYNKNVQTVHQLQNTLKELKETQLHLINSEKMASLGQLVAGVAHEINTPIASIKSNNAILAKFLPKIKDEEISLILADINEVDREAIQRISHMVTSLKKFVRLDEAELQEADINKELDLTLDLIRHETKNRIEIEKHYSDLPLIKCYPNMLNQVFTNVLINACQAIEGHGKITISTSYTPKTLTVSIKDTGKGIKKSEINKIFTAGYTTKGVGVGTGLGLAISAKIIEKHKGKIIVNSEIGHGTEFIITICSE</sequence>
<dbReference type="Pfam" id="PF00512">
    <property type="entry name" value="HisKA"/>
    <property type="match status" value="1"/>
</dbReference>
<dbReference type="EMBL" id="DVJO01000099">
    <property type="protein sequence ID" value="HIS82875.1"/>
    <property type="molecule type" value="Genomic_DNA"/>
</dbReference>
<comment type="catalytic activity">
    <reaction evidence="1">
        <text>ATP + protein L-histidine = ADP + protein N-phospho-L-histidine.</text>
        <dbReference type="EC" id="2.7.13.3"/>
    </reaction>
</comment>
<name>A0A9D1FVT7_9BACT</name>
<dbReference type="InterPro" id="IPR029016">
    <property type="entry name" value="GAF-like_dom_sf"/>
</dbReference>
<keyword evidence="6" id="KW-0808">Transferase</keyword>
<keyword evidence="6" id="KW-0418">Kinase</keyword>
<dbReference type="SMART" id="SM00387">
    <property type="entry name" value="HATPase_c"/>
    <property type="match status" value="1"/>
</dbReference>
<dbReference type="SUPFAM" id="SSF55874">
    <property type="entry name" value="ATPase domain of HSP90 chaperone/DNA topoisomerase II/histidine kinase"/>
    <property type="match status" value="1"/>
</dbReference>
<dbReference type="InterPro" id="IPR003594">
    <property type="entry name" value="HATPase_dom"/>
</dbReference>
<feature type="domain" description="Histidine kinase" evidence="5">
    <location>
        <begin position="340"/>
        <end position="552"/>
    </location>
</feature>
<keyword evidence="3" id="KW-0597">Phosphoprotein</keyword>
<protein>
    <recommendedName>
        <fullName evidence="2">histidine kinase</fullName>
        <ecNumber evidence="2">2.7.13.3</ecNumber>
    </recommendedName>
</protein>
<dbReference type="GO" id="GO:0000155">
    <property type="term" value="F:phosphorelay sensor kinase activity"/>
    <property type="evidence" value="ECO:0007669"/>
    <property type="project" value="InterPro"/>
</dbReference>
<reference evidence="6" key="2">
    <citation type="journal article" date="2021" name="PeerJ">
        <title>Extensive microbial diversity within the chicken gut microbiome revealed by metagenomics and culture.</title>
        <authorList>
            <person name="Gilroy R."/>
            <person name="Ravi A."/>
            <person name="Getino M."/>
            <person name="Pursley I."/>
            <person name="Horton D.L."/>
            <person name="Alikhan N.F."/>
            <person name="Baker D."/>
            <person name="Gharbi K."/>
            <person name="Hall N."/>
            <person name="Watson M."/>
            <person name="Adriaenssens E.M."/>
            <person name="Foster-Nyarko E."/>
            <person name="Jarju S."/>
            <person name="Secka A."/>
            <person name="Antonio M."/>
            <person name="Oren A."/>
            <person name="Chaudhuri R.R."/>
            <person name="La Ragione R."/>
            <person name="Hildebrand F."/>
            <person name="Pallen M.J."/>
        </authorList>
    </citation>
    <scope>NUCLEOTIDE SEQUENCE</scope>
    <source>
        <strain evidence="6">CHK152-2994</strain>
    </source>
</reference>
<dbReference type="InterPro" id="IPR005467">
    <property type="entry name" value="His_kinase_dom"/>
</dbReference>
<evidence type="ECO:0000256" key="4">
    <source>
        <dbReference type="SAM" id="Coils"/>
    </source>
</evidence>
<dbReference type="SMART" id="SM00388">
    <property type="entry name" value="HisKA"/>
    <property type="match status" value="1"/>
</dbReference>
<dbReference type="InterPro" id="IPR003018">
    <property type="entry name" value="GAF"/>
</dbReference>
<dbReference type="PROSITE" id="PS50109">
    <property type="entry name" value="HIS_KIN"/>
    <property type="match status" value="1"/>
</dbReference>
<dbReference type="InterPro" id="IPR036097">
    <property type="entry name" value="HisK_dim/P_sf"/>
</dbReference>
<dbReference type="SUPFAM" id="SSF55781">
    <property type="entry name" value="GAF domain-like"/>
    <property type="match status" value="1"/>
</dbReference>
<comment type="caution">
    <text evidence="6">The sequence shown here is derived from an EMBL/GenBank/DDBJ whole genome shotgun (WGS) entry which is preliminary data.</text>
</comment>
<dbReference type="Gene3D" id="1.10.287.130">
    <property type="match status" value="1"/>
</dbReference>
<evidence type="ECO:0000256" key="2">
    <source>
        <dbReference type="ARBA" id="ARBA00012438"/>
    </source>
</evidence>
<dbReference type="PANTHER" id="PTHR43065:SF50">
    <property type="entry name" value="HISTIDINE KINASE"/>
    <property type="match status" value="1"/>
</dbReference>
<evidence type="ECO:0000259" key="5">
    <source>
        <dbReference type="PROSITE" id="PS50109"/>
    </source>
</evidence>
<accession>A0A9D1FVT7</accession>
<evidence type="ECO:0000256" key="3">
    <source>
        <dbReference type="ARBA" id="ARBA00022553"/>
    </source>
</evidence>
<organism evidence="6 7">
    <name type="scientific">Candidatus Scatenecus faecavium</name>
    <dbReference type="NCBI Taxonomy" id="2840915"/>
    <lineage>
        <taxon>Bacteria</taxon>
        <taxon>Candidatus Scatenecus</taxon>
    </lineage>
</organism>
<evidence type="ECO:0000256" key="1">
    <source>
        <dbReference type="ARBA" id="ARBA00000085"/>
    </source>
</evidence>
<dbReference type="AlphaFoldDB" id="A0A9D1FVT7"/>
<keyword evidence="4" id="KW-0175">Coiled coil</keyword>
<dbReference type="Proteomes" id="UP000824139">
    <property type="component" value="Unassembled WGS sequence"/>
</dbReference>
<gene>
    <name evidence="6" type="ORF">IAD41_04640</name>
</gene>
<dbReference type="Pfam" id="PF01590">
    <property type="entry name" value="GAF"/>
    <property type="match status" value="1"/>
</dbReference>
<reference evidence="6" key="1">
    <citation type="submission" date="2020-10" db="EMBL/GenBank/DDBJ databases">
        <authorList>
            <person name="Gilroy R."/>
        </authorList>
    </citation>
    <scope>NUCLEOTIDE SEQUENCE</scope>
    <source>
        <strain evidence="6">CHK152-2994</strain>
    </source>
</reference>
<dbReference type="SUPFAM" id="SSF47384">
    <property type="entry name" value="Homodimeric domain of signal transducing histidine kinase"/>
    <property type="match status" value="1"/>
</dbReference>
<dbReference type="Pfam" id="PF02518">
    <property type="entry name" value="HATPase_c"/>
    <property type="match status" value="1"/>
</dbReference>
<dbReference type="PRINTS" id="PR00344">
    <property type="entry name" value="BCTRLSENSOR"/>
</dbReference>
<evidence type="ECO:0000313" key="7">
    <source>
        <dbReference type="Proteomes" id="UP000824139"/>
    </source>
</evidence>
<dbReference type="InterPro" id="IPR004358">
    <property type="entry name" value="Sig_transdc_His_kin-like_C"/>
</dbReference>